<comment type="pathway">
    <text evidence="8">Protein modification; lipoprotein biosynthesis (N-acyl transfer).</text>
</comment>
<feature type="domain" description="CN hydrolase" evidence="9">
    <location>
        <begin position="271"/>
        <end position="522"/>
    </location>
</feature>
<feature type="transmembrane region" description="Helical" evidence="8">
    <location>
        <begin position="151"/>
        <end position="169"/>
    </location>
</feature>
<evidence type="ECO:0000256" key="6">
    <source>
        <dbReference type="ARBA" id="ARBA00023136"/>
    </source>
</evidence>
<evidence type="ECO:0000256" key="2">
    <source>
        <dbReference type="ARBA" id="ARBA00022475"/>
    </source>
</evidence>
<dbReference type="GO" id="GO:0042158">
    <property type="term" value="P:lipoprotein biosynthetic process"/>
    <property type="evidence" value="ECO:0007669"/>
    <property type="project" value="UniProtKB-UniRule"/>
</dbReference>
<comment type="catalytic activity">
    <reaction evidence="8">
        <text>N-terminal S-1,2-diacyl-sn-glyceryl-L-cysteinyl-[lipoprotein] + a glycerophospholipid = N-acyl-S-1,2-diacyl-sn-glyceryl-L-cysteinyl-[lipoprotein] + a 2-acyl-sn-glycero-3-phospholipid + H(+)</text>
        <dbReference type="Rhea" id="RHEA:48228"/>
        <dbReference type="Rhea" id="RHEA-COMP:14681"/>
        <dbReference type="Rhea" id="RHEA-COMP:14684"/>
        <dbReference type="ChEBI" id="CHEBI:15378"/>
        <dbReference type="ChEBI" id="CHEBI:136912"/>
        <dbReference type="ChEBI" id="CHEBI:140656"/>
        <dbReference type="ChEBI" id="CHEBI:140657"/>
        <dbReference type="ChEBI" id="CHEBI:140660"/>
        <dbReference type="EC" id="2.3.1.269"/>
    </reaction>
</comment>
<dbReference type="SUPFAM" id="SSF56317">
    <property type="entry name" value="Carbon-nitrogen hydrolase"/>
    <property type="match status" value="1"/>
</dbReference>
<proteinExistence type="inferred from homology"/>
<evidence type="ECO:0000313" key="10">
    <source>
        <dbReference type="EMBL" id="STD08705.1"/>
    </source>
</evidence>
<dbReference type="Pfam" id="PF00795">
    <property type="entry name" value="CN_hydrolase"/>
    <property type="match status" value="1"/>
</dbReference>
<dbReference type="InterPro" id="IPR045378">
    <property type="entry name" value="LNT_N"/>
</dbReference>
<feature type="transmembrane region" description="Helical" evidence="8">
    <location>
        <begin position="235"/>
        <end position="255"/>
    </location>
</feature>
<protein>
    <recommendedName>
        <fullName evidence="8">Apolipoprotein N-acyltransferase</fullName>
        <shortName evidence="8">ALP N-acyltransferase</shortName>
        <ecNumber evidence="8">2.3.1.269</ecNumber>
    </recommendedName>
</protein>
<dbReference type="NCBIfam" id="TIGR00546">
    <property type="entry name" value="lnt"/>
    <property type="match status" value="1"/>
</dbReference>
<comment type="similarity">
    <text evidence="8">Belongs to the CN hydrolase family. Apolipoprotein N-acyltransferase subfamily.</text>
</comment>
<feature type="transmembrane region" description="Helical" evidence="8">
    <location>
        <begin position="71"/>
        <end position="89"/>
    </location>
</feature>
<evidence type="ECO:0000256" key="7">
    <source>
        <dbReference type="ARBA" id="ARBA00023315"/>
    </source>
</evidence>
<dbReference type="GO" id="GO:0005886">
    <property type="term" value="C:plasma membrane"/>
    <property type="evidence" value="ECO:0007669"/>
    <property type="project" value="UniProtKB-SubCell"/>
</dbReference>
<dbReference type="HAMAP" id="MF_01148">
    <property type="entry name" value="Lnt"/>
    <property type="match status" value="1"/>
</dbReference>
<comment type="subcellular location">
    <subcellularLocation>
        <location evidence="1 8">Cell membrane</location>
        <topology evidence="1 8">Multi-pass membrane protein</topology>
    </subcellularLocation>
</comment>
<keyword evidence="3 8" id="KW-0808">Transferase</keyword>
<dbReference type="InterPro" id="IPR003010">
    <property type="entry name" value="C-N_Hydrolase"/>
</dbReference>
<feature type="transmembrane region" description="Helical" evidence="8">
    <location>
        <begin position="198"/>
        <end position="223"/>
    </location>
</feature>
<gene>
    <name evidence="8 10" type="primary">lnt</name>
    <name evidence="10" type="ORF">NCTC7915_01062</name>
</gene>
<reference evidence="10 11" key="1">
    <citation type="submission" date="2018-06" db="EMBL/GenBank/DDBJ databases">
        <authorList>
            <consortium name="Pathogen Informatics"/>
            <person name="Doyle S."/>
        </authorList>
    </citation>
    <scope>NUCLEOTIDE SEQUENCE [LARGE SCALE GENOMIC DNA]</scope>
    <source>
        <strain evidence="10 11">NCTC7915</strain>
    </source>
</reference>
<evidence type="ECO:0000313" key="11">
    <source>
        <dbReference type="Proteomes" id="UP000254118"/>
    </source>
</evidence>
<keyword evidence="5 8" id="KW-1133">Transmembrane helix</keyword>
<name>A0AA46H0B5_9MICO</name>
<organism evidence="10 11">
    <name type="scientific">Dermatophilus congolensis</name>
    <dbReference type="NCBI Taxonomy" id="1863"/>
    <lineage>
        <taxon>Bacteria</taxon>
        <taxon>Bacillati</taxon>
        <taxon>Actinomycetota</taxon>
        <taxon>Actinomycetes</taxon>
        <taxon>Micrococcales</taxon>
        <taxon>Dermatophilaceae</taxon>
        <taxon>Dermatophilus</taxon>
    </lineage>
</organism>
<keyword evidence="4 8" id="KW-0812">Transmembrane</keyword>
<dbReference type="InterPro" id="IPR036526">
    <property type="entry name" value="C-N_Hydrolase_sf"/>
</dbReference>
<evidence type="ECO:0000259" key="9">
    <source>
        <dbReference type="PROSITE" id="PS50263"/>
    </source>
</evidence>
<dbReference type="PROSITE" id="PS50263">
    <property type="entry name" value="CN_HYDROLASE"/>
    <property type="match status" value="1"/>
</dbReference>
<evidence type="ECO:0000256" key="4">
    <source>
        <dbReference type="ARBA" id="ARBA00022692"/>
    </source>
</evidence>
<keyword evidence="6 8" id="KW-0472">Membrane</keyword>
<sequence length="565" mass="59548">MTGPVPARHCSVSADVASVRAVSRSEGAGMPAVVSRFVVGDWGKSWVWWVRCVIAALAGGVLYLAFPSYDLWWAAPLGVALFVVATGGVGLRGGAVLGFVCGVCFFAPLLQWTAVFLGWSLPIFALLTLESLYMALAGVALAAVQRPVPGWRLPVAVSAAVVWTGTEWLRSVTPFGGFAWGRLAFSQADSPMLSAVPYVGATGLTFLVALVGALLACGARGLLRAWRSPQGRKSLWSACAAAVVALLVVGGAAVLPRQLGDDAGSVQVLGVQGNVPRAGLDFNAERRAVTDNHADATKEAARKITLGKMPRPDLVVWPENSSDIDPIRNSDAGAVIKSAVQAVGAPLFVGAVLAEPAPQVTNAMLLFLPGRGIVDRYDKRHPVPFAEYIPFRSVLRHVTPLVDQLLPWDFVKGARDVVFSLRDGQVRVATPICFEVAIDTAVSSGVLAGANLLAVPTNNATFGFTDESVQQLAISRIRAVEFGRSVVHVSTVGVSALITPDGAAHQRTDLYTQAVVAGRLPLRENLTPAAYLSVWPGVVTSVITMLFLFVQAVRARRGGPARLAG</sequence>
<keyword evidence="7 8" id="KW-0012">Acyltransferase</keyword>
<evidence type="ECO:0000256" key="3">
    <source>
        <dbReference type="ARBA" id="ARBA00022679"/>
    </source>
</evidence>
<feature type="transmembrane region" description="Helical" evidence="8">
    <location>
        <begin position="96"/>
        <end position="117"/>
    </location>
</feature>
<dbReference type="Gene3D" id="3.60.110.10">
    <property type="entry name" value="Carbon-nitrogen hydrolase"/>
    <property type="match status" value="1"/>
</dbReference>
<comment type="function">
    <text evidence="8">Catalyzes the phospholipid dependent N-acylation of the N-terminal cysteine of apolipoprotein, the last step in lipoprotein maturation.</text>
</comment>
<dbReference type="Pfam" id="PF20154">
    <property type="entry name" value="LNT_N"/>
    <property type="match status" value="1"/>
</dbReference>
<dbReference type="GO" id="GO:0016410">
    <property type="term" value="F:N-acyltransferase activity"/>
    <property type="evidence" value="ECO:0007669"/>
    <property type="project" value="UniProtKB-UniRule"/>
</dbReference>
<keyword evidence="2 8" id="KW-1003">Cell membrane</keyword>
<dbReference type="PANTHER" id="PTHR38686">
    <property type="entry name" value="APOLIPOPROTEIN N-ACYLTRANSFERASE"/>
    <property type="match status" value="1"/>
</dbReference>
<dbReference type="CDD" id="cd07571">
    <property type="entry name" value="ALP_N-acyl_transferase"/>
    <property type="match status" value="1"/>
</dbReference>
<dbReference type="AlphaFoldDB" id="A0AA46H0B5"/>
<feature type="transmembrane region" description="Helical" evidence="8">
    <location>
        <begin position="46"/>
        <end position="65"/>
    </location>
</feature>
<feature type="transmembrane region" description="Helical" evidence="8">
    <location>
        <begin position="123"/>
        <end position="144"/>
    </location>
</feature>
<dbReference type="EC" id="2.3.1.269" evidence="8"/>
<dbReference type="Proteomes" id="UP000254118">
    <property type="component" value="Unassembled WGS sequence"/>
</dbReference>
<feature type="transmembrane region" description="Helical" evidence="8">
    <location>
        <begin position="529"/>
        <end position="550"/>
    </location>
</feature>
<evidence type="ECO:0000256" key="8">
    <source>
        <dbReference type="HAMAP-Rule" id="MF_01148"/>
    </source>
</evidence>
<dbReference type="PANTHER" id="PTHR38686:SF1">
    <property type="entry name" value="APOLIPOPROTEIN N-ACYLTRANSFERASE"/>
    <property type="match status" value="1"/>
</dbReference>
<comment type="caution">
    <text evidence="10">The sequence shown here is derived from an EMBL/GenBank/DDBJ whole genome shotgun (WGS) entry which is preliminary data.</text>
</comment>
<accession>A0AA46H0B5</accession>
<evidence type="ECO:0000256" key="5">
    <source>
        <dbReference type="ARBA" id="ARBA00022989"/>
    </source>
</evidence>
<dbReference type="InterPro" id="IPR004563">
    <property type="entry name" value="Apolipo_AcylTrfase"/>
</dbReference>
<evidence type="ECO:0000256" key="1">
    <source>
        <dbReference type="ARBA" id="ARBA00004651"/>
    </source>
</evidence>
<dbReference type="EMBL" id="UFYA01000001">
    <property type="protein sequence ID" value="STD08705.1"/>
    <property type="molecule type" value="Genomic_DNA"/>
</dbReference>